<feature type="coiled-coil region" evidence="1">
    <location>
        <begin position="22"/>
        <end position="69"/>
    </location>
</feature>
<proteinExistence type="predicted"/>
<keyword evidence="3" id="KW-0496">Mitochondrion</keyword>
<keyword evidence="1" id="KW-0175">Coiled coil</keyword>
<name>A0A0G4IU46_PLABS</name>
<gene>
    <name evidence="2" type="ORF">PBRA_006773</name>
    <name evidence="3" type="ORF">PLBR_LOCUS8012</name>
</gene>
<dbReference type="EMBL" id="OVEO01000015">
    <property type="protein sequence ID" value="SPR00797.1"/>
    <property type="molecule type" value="Genomic_DNA"/>
</dbReference>
<evidence type="ECO:0000313" key="3">
    <source>
        <dbReference type="EMBL" id="SPR00797.1"/>
    </source>
</evidence>
<geneLocation type="mitochondrion" evidence="3"/>
<dbReference type="Proteomes" id="UP000039324">
    <property type="component" value="Unassembled WGS sequence"/>
</dbReference>
<organism evidence="2 4">
    <name type="scientific">Plasmodiophora brassicae</name>
    <name type="common">Clubroot disease agent</name>
    <dbReference type="NCBI Taxonomy" id="37360"/>
    <lineage>
        <taxon>Eukaryota</taxon>
        <taxon>Sar</taxon>
        <taxon>Rhizaria</taxon>
        <taxon>Endomyxa</taxon>
        <taxon>Phytomyxea</taxon>
        <taxon>Plasmodiophorida</taxon>
        <taxon>Plasmodiophoridae</taxon>
        <taxon>Plasmodiophora</taxon>
    </lineage>
</organism>
<dbReference type="Proteomes" id="UP000290189">
    <property type="component" value="Unassembled WGS sequence"/>
</dbReference>
<reference evidence="2 4" key="1">
    <citation type="submission" date="2015-02" db="EMBL/GenBank/DDBJ databases">
        <authorList>
            <person name="Chooi Y.-H."/>
        </authorList>
    </citation>
    <scope>NUCLEOTIDE SEQUENCE [LARGE SCALE GENOMIC DNA]</scope>
    <source>
        <strain evidence="2">E3</strain>
    </source>
</reference>
<protein>
    <submittedName>
        <fullName evidence="2">Uncharacterized protein</fullName>
    </submittedName>
</protein>
<accession>A0A0G4IU46</accession>
<dbReference type="EMBL" id="CDSF01000086">
    <property type="protein sequence ID" value="CEO98659.1"/>
    <property type="molecule type" value="Genomic_DNA"/>
</dbReference>
<reference evidence="3 5" key="2">
    <citation type="submission" date="2018-03" db="EMBL/GenBank/DDBJ databases">
        <authorList>
            <person name="Fogelqvist J."/>
        </authorList>
    </citation>
    <scope>NUCLEOTIDE SEQUENCE [LARGE SCALE GENOMIC DNA]</scope>
</reference>
<evidence type="ECO:0000313" key="5">
    <source>
        <dbReference type="Proteomes" id="UP000290189"/>
    </source>
</evidence>
<evidence type="ECO:0000313" key="4">
    <source>
        <dbReference type="Proteomes" id="UP000039324"/>
    </source>
</evidence>
<dbReference type="AlphaFoldDB" id="A0A0G4IU46"/>
<evidence type="ECO:0000313" key="2">
    <source>
        <dbReference type="EMBL" id="CEO98659.1"/>
    </source>
</evidence>
<sequence length="513" mass="57745">MLGAVPGALYRSSSLFSTNDIVQDAQIDLARLSKALHSKQNDYDRTHPRRDAKRQLQLARATVQELEQDDIEKDIICDVQVARRSSKSALGDSATRLLQIEDQVKRGTIGTKRTLGSLHRRLAALDRAIADKVASDDGYVKFARRQTKQEHRVVALETQMSASNVKLSTLRMEMRTLKTSLEDLTHSNQILTSTLVKLGQQREARRDDIVNVFKAIDETVSAENGARQMVAALMATSDKLEQVCDAEWRHLLTVVREKESIEETLRRYRRGEKDAPSLALVDPNAATSVDELERVCSIWAQATWSNAIDQVKVEEGGRWLAKRQADWQRICAETGINSAGDQLCQWFQDRERANIVQFDEIYALTAFIKQATADDDANADCRGGHGAGKPSKRAVVSELQGEIASSESCIRELEQQWRDGTTMWETLKVELDGVLRRVFGQVVPDQETVLEMLARLETWTNEIIREVRGYRPPDDEHTDDNADALMITIGSLPEITSARSDDDDEQQHNHPIT</sequence>
<evidence type="ECO:0000256" key="1">
    <source>
        <dbReference type="SAM" id="Coils"/>
    </source>
</evidence>
<keyword evidence="4" id="KW-1185">Reference proteome</keyword>